<organism evidence="5 7">
    <name type="scientific">Rhizobium leguminosarum</name>
    <dbReference type="NCBI Taxonomy" id="384"/>
    <lineage>
        <taxon>Bacteria</taxon>
        <taxon>Pseudomonadati</taxon>
        <taxon>Pseudomonadota</taxon>
        <taxon>Alphaproteobacteria</taxon>
        <taxon>Hyphomicrobiales</taxon>
        <taxon>Rhizobiaceae</taxon>
        <taxon>Rhizobium/Agrobacterium group</taxon>
        <taxon>Rhizobium</taxon>
    </lineage>
</organism>
<evidence type="ECO:0000313" key="6">
    <source>
        <dbReference type="EMBL" id="API56773.1"/>
    </source>
</evidence>
<evidence type="ECO:0000313" key="7">
    <source>
        <dbReference type="Proteomes" id="UP000092691"/>
    </source>
</evidence>
<dbReference type="Gene3D" id="1.10.10.60">
    <property type="entry name" value="Homeodomain-like"/>
    <property type="match status" value="1"/>
</dbReference>
<proteinExistence type="predicted"/>
<dbReference type="EMBL" id="CP016292">
    <property type="protein sequence ID" value="ANP91670.1"/>
    <property type="molecule type" value="Genomic_DNA"/>
</dbReference>
<evidence type="ECO:0000259" key="4">
    <source>
        <dbReference type="PROSITE" id="PS01124"/>
    </source>
</evidence>
<gene>
    <name evidence="5" type="ORF">BA011_36950</name>
    <name evidence="6" type="ORF">BMW22_35735</name>
</gene>
<reference evidence="6 8" key="2">
    <citation type="submission" date="2016-11" db="EMBL/GenBank/DDBJ databases">
        <title>Rhizobium leguminosarum bv. viciae strain Vaf12 isolated from Vavilovia formosa root nodules from Russia, Dagestan.</title>
        <authorList>
            <person name="Kimeklis A."/>
        </authorList>
    </citation>
    <scope>NUCLEOTIDE SEQUENCE [LARGE SCALE GENOMIC DNA]</scope>
    <source>
        <strain evidence="6 8">Vaf-108</strain>
        <plasmid evidence="8">Plasmid unnamed3 sequence</plasmid>
        <plasmid evidence="6">unnamed3</plasmid>
    </source>
</reference>
<dbReference type="InterPro" id="IPR009057">
    <property type="entry name" value="Homeodomain-like_sf"/>
</dbReference>
<keyword evidence="2" id="KW-0238">DNA-binding</keyword>
<keyword evidence="1" id="KW-0805">Transcription regulation</keyword>
<dbReference type="PANTHER" id="PTHR46796">
    <property type="entry name" value="HTH-TYPE TRANSCRIPTIONAL ACTIVATOR RHAS-RELATED"/>
    <property type="match status" value="1"/>
</dbReference>
<dbReference type="PANTHER" id="PTHR46796:SF6">
    <property type="entry name" value="ARAC SUBFAMILY"/>
    <property type="match status" value="1"/>
</dbReference>
<dbReference type="GO" id="GO:0003700">
    <property type="term" value="F:DNA-binding transcription factor activity"/>
    <property type="evidence" value="ECO:0007669"/>
    <property type="project" value="InterPro"/>
</dbReference>
<sequence>MAGAEEELTDDLARPAGGQGAITSFHFTTTGIASPFDAWRSLLDILFDSSPPKKPPSSIFQANLIVHHFGTFLLCRSGAVGGRYRRTKTRLAWNDLDHIVISCLLRGGIAVAGAATRRLRPGDVAVLDLSAPMAFAMTAAEGMHLIVPRTLLPASMAPVHPVTGRILAQDTAMAIFVRGVIGALAEAALRLSPGEMMALGASVPELLASCLGPAAAATSTEAKGDLGRRLRRHIEENLHRNDLTPSRLTHDLHVSRSQLYRQFATSGGVEAYIRRRRLRRCLLTLCDSRYADRRIGDIAYEMGFADEAHFSRLFRRAFGLSPRGARSAARQDDPGLGGLFRPPADGASFGDWLAMLGTS</sequence>
<accession>A0A1B1CPI7</accession>
<dbReference type="SMART" id="SM00342">
    <property type="entry name" value="HTH_ARAC"/>
    <property type="match status" value="1"/>
</dbReference>
<geneLocation type="plasmid" evidence="6">
    <name>unnamed3</name>
</geneLocation>
<evidence type="ECO:0000313" key="8">
    <source>
        <dbReference type="Proteomes" id="UP000183050"/>
    </source>
</evidence>
<evidence type="ECO:0000256" key="2">
    <source>
        <dbReference type="ARBA" id="ARBA00023125"/>
    </source>
</evidence>
<dbReference type="InterPro" id="IPR018060">
    <property type="entry name" value="HTH_AraC"/>
</dbReference>
<dbReference type="EMBL" id="CP018231">
    <property type="protein sequence ID" value="API56773.1"/>
    <property type="molecule type" value="Genomic_DNA"/>
</dbReference>
<name>A0A1B1CPI7_RHILE</name>
<keyword evidence="5" id="KW-0614">Plasmid</keyword>
<dbReference type="InterPro" id="IPR050204">
    <property type="entry name" value="AraC_XylS_family_regulators"/>
</dbReference>
<evidence type="ECO:0000256" key="1">
    <source>
        <dbReference type="ARBA" id="ARBA00023015"/>
    </source>
</evidence>
<dbReference type="GO" id="GO:0043565">
    <property type="term" value="F:sequence-specific DNA binding"/>
    <property type="evidence" value="ECO:0007669"/>
    <property type="project" value="InterPro"/>
</dbReference>
<dbReference type="Proteomes" id="UP000183050">
    <property type="component" value="Plasmid unnamed3"/>
</dbReference>
<reference evidence="5 7" key="1">
    <citation type="submission" date="2016-06" db="EMBL/GenBank/DDBJ databases">
        <title>Microsymbionts genomes from the relict species Vavilovia formosa.</title>
        <authorList>
            <person name="Chirak E."/>
            <person name="Kimeklis A."/>
            <person name="Andronov E."/>
        </authorList>
    </citation>
    <scope>NUCLEOTIDE SEQUENCE [LARGE SCALE GENOMIC DNA]</scope>
    <source>
        <strain evidence="5 7">Vaf10</strain>
        <plasmid evidence="7">Plasmid unnamed4</plasmid>
        <plasmid evidence="5">unnamed4</plasmid>
    </source>
</reference>
<dbReference type="InterPro" id="IPR020449">
    <property type="entry name" value="Tscrpt_reg_AraC-type_HTH"/>
</dbReference>
<keyword evidence="3" id="KW-0804">Transcription</keyword>
<dbReference type="Proteomes" id="UP000092691">
    <property type="component" value="Plasmid unnamed4"/>
</dbReference>
<dbReference type="Pfam" id="PF12833">
    <property type="entry name" value="HTH_18"/>
    <property type="match status" value="1"/>
</dbReference>
<dbReference type="AlphaFoldDB" id="A0A1B1CPI7"/>
<dbReference type="RefSeq" id="WP_065284774.1">
    <property type="nucleotide sequence ID" value="NZ_CP016292.1"/>
</dbReference>
<dbReference type="PROSITE" id="PS01124">
    <property type="entry name" value="HTH_ARAC_FAMILY_2"/>
    <property type="match status" value="1"/>
</dbReference>
<evidence type="ECO:0000256" key="3">
    <source>
        <dbReference type="ARBA" id="ARBA00023163"/>
    </source>
</evidence>
<evidence type="ECO:0000313" key="5">
    <source>
        <dbReference type="EMBL" id="ANP91670.1"/>
    </source>
</evidence>
<dbReference type="SUPFAM" id="SSF46689">
    <property type="entry name" value="Homeodomain-like"/>
    <property type="match status" value="1"/>
</dbReference>
<dbReference type="OrthoDB" id="252470at2"/>
<dbReference type="PRINTS" id="PR00032">
    <property type="entry name" value="HTHARAC"/>
</dbReference>
<protein>
    <recommendedName>
        <fullName evidence="4">HTH araC/xylS-type domain-containing protein</fullName>
    </recommendedName>
</protein>
<geneLocation type="plasmid" evidence="8">
    <name>unnamed3 sequence</name>
</geneLocation>
<geneLocation type="plasmid" evidence="5 7">
    <name>unnamed4</name>
</geneLocation>
<feature type="domain" description="HTH araC/xylS-type" evidence="4">
    <location>
        <begin position="228"/>
        <end position="328"/>
    </location>
</feature>